<evidence type="ECO:0000256" key="5">
    <source>
        <dbReference type="ARBA" id="ARBA00022822"/>
    </source>
</evidence>
<feature type="binding site" evidence="9">
    <location>
        <begin position="107"/>
        <end position="115"/>
    </location>
    <ligand>
        <name>5-phospho-alpha-D-ribose 1-diphosphate</name>
        <dbReference type="ChEBI" id="CHEBI:58017"/>
    </ligand>
</feature>
<keyword evidence="9" id="KW-0460">Magnesium</keyword>
<comment type="pathway">
    <text evidence="1 9">Amino-acid biosynthesis; L-tryptophan biosynthesis; L-tryptophan from chorismate: step 2/5.</text>
</comment>
<dbReference type="InterPro" id="IPR017459">
    <property type="entry name" value="Glycosyl_Trfase_fam3_N_dom"/>
</dbReference>
<feature type="binding site" evidence="9">
    <location>
        <position position="91"/>
    </location>
    <ligand>
        <name>Mg(2+)</name>
        <dbReference type="ChEBI" id="CHEBI:18420"/>
        <label>1</label>
    </ligand>
</feature>
<keyword evidence="9" id="KW-0479">Metal-binding</keyword>
<comment type="subunit">
    <text evidence="9">Homodimer.</text>
</comment>
<dbReference type="EC" id="2.4.2.18" evidence="9"/>
<protein>
    <recommendedName>
        <fullName evidence="9">Anthranilate phosphoribosyltransferase</fullName>
        <ecNumber evidence="9">2.4.2.18</ecNumber>
    </recommendedName>
</protein>
<dbReference type="Gene3D" id="3.40.1030.10">
    <property type="entry name" value="Nucleoside phosphorylase/phosphoribosyltransferase catalytic domain"/>
    <property type="match status" value="1"/>
</dbReference>
<dbReference type="InterPro" id="IPR035902">
    <property type="entry name" value="Nuc_phospho_transferase"/>
</dbReference>
<dbReference type="GO" id="GO:0000287">
    <property type="term" value="F:magnesium ion binding"/>
    <property type="evidence" value="ECO:0007669"/>
    <property type="project" value="UniProtKB-UniRule"/>
</dbReference>
<evidence type="ECO:0000256" key="6">
    <source>
        <dbReference type="ARBA" id="ARBA00023141"/>
    </source>
</evidence>
<dbReference type="Proteomes" id="UP000502706">
    <property type="component" value="Chromosome"/>
</dbReference>
<comment type="cofactor">
    <cofactor evidence="9">
        <name>Mg(2+)</name>
        <dbReference type="ChEBI" id="CHEBI:18420"/>
    </cofactor>
    <text evidence="9">Binds 2 magnesium ions per monomer.</text>
</comment>
<dbReference type="FunFam" id="3.40.1030.10:FF:000002">
    <property type="entry name" value="Anthranilate phosphoribosyltransferase"/>
    <property type="match status" value="1"/>
</dbReference>
<dbReference type="PANTHER" id="PTHR43285:SF2">
    <property type="entry name" value="ANTHRANILATE PHOSPHORIBOSYLTRANSFERASE"/>
    <property type="match status" value="1"/>
</dbReference>
<feature type="domain" description="Glycosyl transferase family 3" evidence="10">
    <location>
        <begin position="73"/>
        <end position="323"/>
    </location>
</feature>
<dbReference type="NCBIfam" id="TIGR01245">
    <property type="entry name" value="trpD"/>
    <property type="match status" value="1"/>
</dbReference>
<proteinExistence type="inferred from homology"/>
<keyword evidence="13" id="KW-1185">Reference proteome</keyword>
<comment type="similarity">
    <text evidence="9">Belongs to the anthranilate phosphoribosyltransferase family.</text>
</comment>
<dbReference type="GO" id="GO:0000162">
    <property type="term" value="P:L-tryptophan biosynthetic process"/>
    <property type="evidence" value="ECO:0007669"/>
    <property type="project" value="UniProtKB-UniRule"/>
</dbReference>
<evidence type="ECO:0000256" key="7">
    <source>
        <dbReference type="ARBA" id="ARBA00052328"/>
    </source>
</evidence>
<feature type="binding site" evidence="9">
    <location>
        <position position="79"/>
    </location>
    <ligand>
        <name>anthranilate</name>
        <dbReference type="ChEBI" id="CHEBI:16567"/>
        <label>1</label>
    </ligand>
</feature>
<dbReference type="Gene3D" id="1.20.970.10">
    <property type="entry name" value="Transferase, Pyrimidine Nucleoside Phosphorylase, Chain C"/>
    <property type="match status" value="1"/>
</dbReference>
<evidence type="ECO:0000256" key="4">
    <source>
        <dbReference type="ARBA" id="ARBA00022679"/>
    </source>
</evidence>
<dbReference type="Pfam" id="PF02885">
    <property type="entry name" value="Glycos_trans_3N"/>
    <property type="match status" value="1"/>
</dbReference>
<feature type="binding site" evidence="9">
    <location>
        <position position="225"/>
    </location>
    <ligand>
        <name>Mg(2+)</name>
        <dbReference type="ChEBI" id="CHEBI:18420"/>
        <label>2</label>
    </ligand>
</feature>
<comment type="function">
    <text evidence="9">Catalyzes the transfer of the phosphoribosyl group of 5-phosphorylribose-1-pyrophosphate (PRPP) to anthranilate to yield N-(5'-phosphoribosyl)-anthranilate (PRA).</text>
</comment>
<keyword evidence="6 9" id="KW-0057">Aromatic amino acid biosynthesis</keyword>
<keyword evidence="2 9" id="KW-0028">Amino-acid biosynthesis</keyword>
<feature type="binding site" evidence="9">
    <location>
        <position position="87"/>
    </location>
    <ligand>
        <name>5-phospho-alpha-D-ribose 1-diphosphate</name>
        <dbReference type="ChEBI" id="CHEBI:58017"/>
    </ligand>
</feature>
<dbReference type="InterPro" id="IPR005940">
    <property type="entry name" value="Anthranilate_Pribosyl_Tfrase"/>
</dbReference>
<comment type="caution">
    <text evidence="9">Lacks conserved residue(s) required for the propagation of feature annotation.</text>
</comment>
<dbReference type="InterPro" id="IPR000312">
    <property type="entry name" value="Glycosyl_Trfase_fam3"/>
</dbReference>
<accession>A0A6G8Q2N7</accession>
<feature type="binding site" evidence="9">
    <location>
        <begin position="89"/>
        <end position="92"/>
    </location>
    <ligand>
        <name>5-phospho-alpha-D-ribose 1-diphosphate</name>
        <dbReference type="ChEBI" id="CHEBI:58017"/>
    </ligand>
</feature>
<dbReference type="GO" id="GO:0004048">
    <property type="term" value="F:anthranilate phosphoribosyltransferase activity"/>
    <property type="evidence" value="ECO:0007669"/>
    <property type="project" value="UniProtKB-UniRule"/>
</dbReference>
<feature type="binding site" evidence="9">
    <location>
        <position position="224"/>
    </location>
    <ligand>
        <name>Mg(2+)</name>
        <dbReference type="ChEBI" id="CHEBI:18420"/>
        <label>2</label>
    </ligand>
</feature>
<evidence type="ECO:0000256" key="2">
    <source>
        <dbReference type="ARBA" id="ARBA00022605"/>
    </source>
</evidence>
<feature type="binding site" evidence="9">
    <location>
        <begin position="82"/>
        <end position="83"/>
    </location>
    <ligand>
        <name>5-phospho-alpha-D-ribose 1-diphosphate</name>
        <dbReference type="ChEBI" id="CHEBI:58017"/>
    </ligand>
</feature>
<dbReference type="EMBL" id="CP045121">
    <property type="protein sequence ID" value="QIN80690.1"/>
    <property type="molecule type" value="Genomic_DNA"/>
</dbReference>
<evidence type="ECO:0000256" key="8">
    <source>
        <dbReference type="ARBA" id="ARBA00061188"/>
    </source>
</evidence>
<feature type="binding site" evidence="9">
    <location>
        <position position="119"/>
    </location>
    <ligand>
        <name>5-phospho-alpha-D-ribose 1-diphosphate</name>
        <dbReference type="ChEBI" id="CHEBI:58017"/>
    </ligand>
</feature>
<dbReference type="SUPFAM" id="SSF47648">
    <property type="entry name" value="Nucleoside phosphorylase/phosphoribosyltransferase N-terminal domain"/>
    <property type="match status" value="1"/>
</dbReference>
<evidence type="ECO:0000256" key="9">
    <source>
        <dbReference type="HAMAP-Rule" id="MF_00211"/>
    </source>
</evidence>
<dbReference type="UniPathway" id="UPA00035">
    <property type="reaction ID" value="UER00041"/>
</dbReference>
<keyword evidence="5 9" id="KW-0822">Tryptophan biosynthesis</keyword>
<evidence type="ECO:0000313" key="12">
    <source>
        <dbReference type="EMBL" id="QIN80690.1"/>
    </source>
</evidence>
<gene>
    <name evidence="9 12" type="primary">trpD</name>
    <name evidence="12" type="ORF">GBA65_06065</name>
</gene>
<keyword evidence="3 9" id="KW-0328">Glycosyltransferase</keyword>
<comment type="catalytic activity">
    <reaction evidence="7 9">
        <text>N-(5-phospho-beta-D-ribosyl)anthranilate + diphosphate = 5-phospho-alpha-D-ribose 1-diphosphate + anthranilate</text>
        <dbReference type="Rhea" id="RHEA:11768"/>
        <dbReference type="ChEBI" id="CHEBI:16567"/>
        <dbReference type="ChEBI" id="CHEBI:18277"/>
        <dbReference type="ChEBI" id="CHEBI:33019"/>
        <dbReference type="ChEBI" id="CHEBI:58017"/>
        <dbReference type="EC" id="2.4.2.18"/>
    </reaction>
</comment>
<keyword evidence="4 9" id="KW-0808">Transferase</keyword>
<dbReference type="HAMAP" id="MF_00211">
    <property type="entry name" value="TrpD"/>
    <property type="match status" value="1"/>
</dbReference>
<evidence type="ECO:0000313" key="13">
    <source>
        <dbReference type="Proteomes" id="UP000502706"/>
    </source>
</evidence>
<evidence type="ECO:0000259" key="11">
    <source>
        <dbReference type="Pfam" id="PF02885"/>
    </source>
</evidence>
<evidence type="ECO:0000256" key="1">
    <source>
        <dbReference type="ARBA" id="ARBA00004907"/>
    </source>
</evidence>
<evidence type="ECO:0000256" key="3">
    <source>
        <dbReference type="ARBA" id="ARBA00022676"/>
    </source>
</evidence>
<comment type="similarity">
    <text evidence="8">In the C-terminal section; belongs to the anthranilate phosphoribosyltransferase family.</text>
</comment>
<dbReference type="RefSeq" id="WP_207956331.1">
    <property type="nucleotide sequence ID" value="NZ_CP045121.1"/>
</dbReference>
<dbReference type="Pfam" id="PF00591">
    <property type="entry name" value="Glycos_transf_3"/>
    <property type="match status" value="1"/>
</dbReference>
<evidence type="ECO:0000259" key="10">
    <source>
        <dbReference type="Pfam" id="PF00591"/>
    </source>
</evidence>
<name>A0A6G8Q2N7_9ACTN</name>
<dbReference type="InterPro" id="IPR036320">
    <property type="entry name" value="Glycosyl_Trfase_fam3_N_dom_sf"/>
</dbReference>
<organism evidence="12 13">
    <name type="scientific">Rubrobacter marinus</name>
    <dbReference type="NCBI Taxonomy" id="2653852"/>
    <lineage>
        <taxon>Bacteria</taxon>
        <taxon>Bacillati</taxon>
        <taxon>Actinomycetota</taxon>
        <taxon>Rubrobacteria</taxon>
        <taxon>Rubrobacterales</taxon>
        <taxon>Rubrobacteraceae</taxon>
        <taxon>Rubrobacter</taxon>
    </lineage>
</organism>
<dbReference type="KEGG" id="rmar:GBA65_06065"/>
<feature type="binding site" evidence="9">
    <location>
        <position position="225"/>
    </location>
    <ligand>
        <name>Mg(2+)</name>
        <dbReference type="ChEBI" id="CHEBI:18420"/>
        <label>1</label>
    </ligand>
</feature>
<feature type="binding site" evidence="9">
    <location>
        <position position="165"/>
    </location>
    <ligand>
        <name>anthranilate</name>
        <dbReference type="ChEBI" id="CHEBI:16567"/>
        <label>2</label>
    </ligand>
</feature>
<dbReference type="AlphaFoldDB" id="A0A6G8Q2N7"/>
<feature type="binding site" evidence="9">
    <location>
        <position position="110"/>
    </location>
    <ligand>
        <name>anthranilate</name>
        <dbReference type="ChEBI" id="CHEBI:16567"/>
        <label>1</label>
    </ligand>
</feature>
<sequence length="345" mass="35012">MLRDALRKAASGEALAAGEAERALEEIMSGAASPELTAALLTALRVRGESVGEIVGFARAMRRFAASVEAPEGVVDTCGTGGDAKGTINVSTAAAFVARGAGVAIAKHGNRAATSLAGSADVLEALGAEIDLGPEGVGRCIREAGVGFMFARTHHPAMRHVVPVRAELPFRTIFNLLGPLTNPAGAKRQLVGVFGAAYVRPMAEALSGLGAEKALVVHGRDGLDEITVTGPTLVAEVSGGEVSEYEVSPENLGLGRHEPDGLLGGDAHTNARILRDVFSGEENGAARDVVLANAGAAIYVAGRAPSLKQGVRLAEGAISSGAATEALDAFVRATRRAKDLAGGAA</sequence>
<dbReference type="SUPFAM" id="SSF52418">
    <property type="entry name" value="Nucleoside phosphorylase/phosphoribosyltransferase catalytic domain"/>
    <property type="match status" value="1"/>
</dbReference>
<dbReference type="PANTHER" id="PTHR43285">
    <property type="entry name" value="ANTHRANILATE PHOSPHORIBOSYLTRANSFERASE"/>
    <property type="match status" value="1"/>
</dbReference>
<feature type="binding site" evidence="9">
    <location>
        <position position="79"/>
    </location>
    <ligand>
        <name>5-phospho-alpha-D-ribose 1-diphosphate</name>
        <dbReference type="ChEBI" id="CHEBI:58017"/>
    </ligand>
</feature>
<feature type="domain" description="Glycosyl transferase family 3 N-terminal" evidence="11">
    <location>
        <begin position="3"/>
        <end position="65"/>
    </location>
</feature>
<dbReference type="GO" id="GO:0005829">
    <property type="term" value="C:cytosol"/>
    <property type="evidence" value="ECO:0007669"/>
    <property type="project" value="TreeGrafter"/>
</dbReference>
<reference evidence="12 13" key="1">
    <citation type="submission" date="2019-10" db="EMBL/GenBank/DDBJ databases">
        <title>Rubrobacter sp nov SCSIO 52915 isolated from a deep-sea sediment in the South China Sea.</title>
        <authorList>
            <person name="Chen R.W."/>
        </authorList>
    </citation>
    <scope>NUCLEOTIDE SEQUENCE [LARGE SCALE GENOMIC DNA]</scope>
    <source>
        <strain evidence="12 13">SCSIO 52915</strain>
    </source>
</reference>